<dbReference type="PANTHER" id="PTHR10353:SF209">
    <property type="entry name" value="GALACTOLIPID GALACTOSYLTRANSFERASE SFR2, CHLOROPLASTIC"/>
    <property type="match status" value="1"/>
</dbReference>
<keyword evidence="3" id="KW-0326">Glycosidase</keyword>
<sequence>MSLQRSNLAQLSEPETFHWMVGIEDTFIVEPWPKTNRILDEYELTGHYEHFREDIGLMAHLGVKMVRYGLPWYRINPSANQWNWEWADGPMEFLLYHHIDPVVDLVHYGLPSWIKDAYENPDYPKYVAEYAFRIAERYKGLVHCYTPLNEPRITAWYCGKLGWWPPHRKGWKGFVNVMIGACRGMIHTVEALQSVDPEIVPVHVDATDLYESADPSLQDEVHHRQEIVFLALDLISGKIVPGHSLYEWLLKFGARESDLEWFQERAIDLAVVGINLYPMFSRKILHRSPRHGLRIRMPYSTEGIVERLSELYWERYHSPLFITETASVGSVKRREQWLRTSVEQVKRVRSKGIPLAGYTWWPLFALVTWAYRQGTHPPAYYLKQMGLWDLHPDINDDLCRVKTPLVQIYRDLVAGGCDAVGQLQLLEQKV</sequence>
<organism evidence="5 6">
    <name type="scientific">Pedosphaera parvula (strain Ellin514)</name>
    <dbReference type="NCBI Taxonomy" id="320771"/>
    <lineage>
        <taxon>Bacteria</taxon>
        <taxon>Pseudomonadati</taxon>
        <taxon>Verrucomicrobiota</taxon>
        <taxon>Pedosphaerae</taxon>
        <taxon>Pedosphaerales</taxon>
        <taxon>Pedosphaeraceae</taxon>
        <taxon>Pedosphaera</taxon>
    </lineage>
</organism>
<dbReference type="STRING" id="320771.Cflav_PD4659"/>
<dbReference type="EMBL" id="ABOX02000007">
    <property type="protein sequence ID" value="EEF61996.1"/>
    <property type="molecule type" value="Genomic_DNA"/>
</dbReference>
<dbReference type="OrthoDB" id="9800974at2"/>
<keyword evidence="6" id="KW-1185">Reference proteome</keyword>
<evidence type="ECO:0000256" key="2">
    <source>
        <dbReference type="ARBA" id="ARBA00022801"/>
    </source>
</evidence>
<reference evidence="5 6" key="1">
    <citation type="journal article" date="2011" name="J. Bacteriol.">
        <title>Genome sequence of 'Pedosphaera parvula' Ellin514, an aerobic Verrucomicrobial isolate from pasture soil.</title>
        <authorList>
            <person name="Kant R."/>
            <person name="van Passel M.W."/>
            <person name="Sangwan P."/>
            <person name="Palva A."/>
            <person name="Lucas S."/>
            <person name="Copeland A."/>
            <person name="Lapidus A."/>
            <person name="Glavina Del Rio T."/>
            <person name="Dalin E."/>
            <person name="Tice H."/>
            <person name="Bruce D."/>
            <person name="Goodwin L."/>
            <person name="Pitluck S."/>
            <person name="Chertkov O."/>
            <person name="Larimer F.W."/>
            <person name="Land M.L."/>
            <person name="Hauser L."/>
            <person name="Brettin T.S."/>
            <person name="Detter J.C."/>
            <person name="Han S."/>
            <person name="de Vos W.M."/>
            <person name="Janssen P.H."/>
            <person name="Smidt H."/>
        </authorList>
    </citation>
    <scope>NUCLEOTIDE SEQUENCE [LARGE SCALE GENOMIC DNA]</scope>
    <source>
        <strain evidence="5 6">Ellin514</strain>
    </source>
</reference>
<dbReference type="InterPro" id="IPR017853">
    <property type="entry name" value="GH"/>
</dbReference>
<comment type="caution">
    <text evidence="5">The sequence shown here is derived from an EMBL/GenBank/DDBJ whole genome shotgun (WGS) entry which is preliminary data.</text>
</comment>
<evidence type="ECO:0000313" key="5">
    <source>
        <dbReference type="EMBL" id="EEF61996.1"/>
    </source>
</evidence>
<proteinExistence type="inferred from homology"/>
<dbReference type="InterPro" id="IPR001360">
    <property type="entry name" value="Glyco_hydro_1"/>
</dbReference>
<dbReference type="GO" id="GO:0008422">
    <property type="term" value="F:beta-glucosidase activity"/>
    <property type="evidence" value="ECO:0007669"/>
    <property type="project" value="TreeGrafter"/>
</dbReference>
<gene>
    <name evidence="5" type="ORF">Cflav_PD4659</name>
</gene>
<keyword evidence="2 5" id="KW-0378">Hydrolase</keyword>
<evidence type="ECO:0000313" key="6">
    <source>
        <dbReference type="Proteomes" id="UP000003688"/>
    </source>
</evidence>
<dbReference type="PANTHER" id="PTHR10353">
    <property type="entry name" value="GLYCOSYL HYDROLASE"/>
    <property type="match status" value="1"/>
</dbReference>
<evidence type="ECO:0000256" key="1">
    <source>
        <dbReference type="ARBA" id="ARBA00010838"/>
    </source>
</evidence>
<dbReference type="GO" id="GO:0005975">
    <property type="term" value="P:carbohydrate metabolic process"/>
    <property type="evidence" value="ECO:0007669"/>
    <property type="project" value="InterPro"/>
</dbReference>
<dbReference type="AlphaFoldDB" id="B9XEA5"/>
<dbReference type="Pfam" id="PF00232">
    <property type="entry name" value="Glyco_hydro_1"/>
    <property type="match status" value="1"/>
</dbReference>
<dbReference type="Proteomes" id="UP000003688">
    <property type="component" value="Unassembled WGS sequence"/>
</dbReference>
<dbReference type="RefSeq" id="WP_007414153.1">
    <property type="nucleotide sequence ID" value="NZ_ABOX02000007.1"/>
</dbReference>
<dbReference type="SUPFAM" id="SSF51445">
    <property type="entry name" value="(Trans)glycosidases"/>
    <property type="match status" value="1"/>
</dbReference>
<evidence type="ECO:0000256" key="4">
    <source>
        <dbReference type="RuleBase" id="RU003690"/>
    </source>
</evidence>
<dbReference type="Gene3D" id="3.20.20.80">
    <property type="entry name" value="Glycosidases"/>
    <property type="match status" value="1"/>
</dbReference>
<evidence type="ECO:0000256" key="3">
    <source>
        <dbReference type="ARBA" id="ARBA00023295"/>
    </source>
</evidence>
<accession>B9XEA5</accession>
<comment type="similarity">
    <text evidence="1 4">Belongs to the glycosyl hydrolase 1 family.</text>
</comment>
<name>B9XEA5_PEDPL</name>
<protein>
    <submittedName>
        <fullName evidence="5">Glycoside hydrolase family 1</fullName>
    </submittedName>
</protein>